<organism evidence="2 3">
    <name type="scientific">Streptomyces lasiicapitis</name>
    <dbReference type="NCBI Taxonomy" id="1923961"/>
    <lineage>
        <taxon>Bacteria</taxon>
        <taxon>Bacillati</taxon>
        <taxon>Actinomycetota</taxon>
        <taxon>Actinomycetes</taxon>
        <taxon>Kitasatosporales</taxon>
        <taxon>Streptomycetaceae</taxon>
        <taxon>Streptomyces</taxon>
    </lineage>
</organism>
<accession>A0ABQ2MUU9</accession>
<evidence type="ECO:0000313" key="3">
    <source>
        <dbReference type="Proteomes" id="UP000656881"/>
    </source>
</evidence>
<keyword evidence="3" id="KW-1185">Reference proteome</keyword>
<proteinExistence type="predicted"/>
<evidence type="ECO:0000313" key="2">
    <source>
        <dbReference type="EMBL" id="GGO59038.1"/>
    </source>
</evidence>
<reference evidence="3" key="1">
    <citation type="journal article" date="2019" name="Int. J. Syst. Evol. Microbiol.">
        <title>The Global Catalogue of Microorganisms (GCM) 10K type strain sequencing project: providing services to taxonomists for standard genome sequencing and annotation.</title>
        <authorList>
            <consortium name="The Broad Institute Genomics Platform"/>
            <consortium name="The Broad Institute Genome Sequencing Center for Infectious Disease"/>
            <person name="Wu L."/>
            <person name="Ma J."/>
        </authorList>
    </citation>
    <scope>NUCLEOTIDE SEQUENCE [LARGE SCALE GENOMIC DNA]</scope>
    <source>
        <strain evidence="3">CGMCC 4.7349</strain>
    </source>
</reference>
<name>A0ABQ2MUU9_9ACTN</name>
<gene>
    <name evidence="2" type="ORF">GCM10012286_79720</name>
</gene>
<dbReference type="EMBL" id="BMNG01000026">
    <property type="protein sequence ID" value="GGO59038.1"/>
    <property type="molecule type" value="Genomic_DNA"/>
</dbReference>
<comment type="caution">
    <text evidence="2">The sequence shown here is derived from an EMBL/GenBank/DDBJ whole genome shotgun (WGS) entry which is preliminary data.</text>
</comment>
<dbReference type="Proteomes" id="UP000656881">
    <property type="component" value="Unassembled WGS sequence"/>
</dbReference>
<evidence type="ECO:0000256" key="1">
    <source>
        <dbReference type="SAM" id="MobiDB-lite"/>
    </source>
</evidence>
<protein>
    <submittedName>
        <fullName evidence="2">Uncharacterized protein</fullName>
    </submittedName>
</protein>
<feature type="region of interest" description="Disordered" evidence="1">
    <location>
        <begin position="60"/>
        <end position="93"/>
    </location>
</feature>
<sequence>MTMRHVHSDSEWLAAARAVHERPAAVRDAVPDVPVASGPGDYIRCVRCGGREGDCVFPQAGTPHQLAPPNRQGMAPHCRTDSPEPYRSQAPVE</sequence>